<gene>
    <name evidence="5" type="ORF">ENS06_06360</name>
</gene>
<evidence type="ECO:0000256" key="2">
    <source>
        <dbReference type="ARBA" id="ARBA00022837"/>
    </source>
</evidence>
<organism evidence="5">
    <name type="scientific">Desulfacinum infernum</name>
    <dbReference type="NCBI Taxonomy" id="35837"/>
    <lineage>
        <taxon>Bacteria</taxon>
        <taxon>Pseudomonadati</taxon>
        <taxon>Thermodesulfobacteriota</taxon>
        <taxon>Syntrophobacteria</taxon>
        <taxon>Syntrophobacterales</taxon>
        <taxon>Syntrophobacteraceae</taxon>
        <taxon>Desulfacinum</taxon>
    </lineage>
</organism>
<dbReference type="GO" id="GO:0046872">
    <property type="term" value="F:metal ion binding"/>
    <property type="evidence" value="ECO:0007669"/>
    <property type="project" value="UniProtKB-KW"/>
</dbReference>
<evidence type="ECO:0000256" key="3">
    <source>
        <dbReference type="SAM" id="SignalP"/>
    </source>
</evidence>
<feature type="chain" id="PRO_5032407154" description="PilY1 beta-propeller domain-containing protein" evidence="3">
    <location>
        <begin position="36"/>
        <end position="1728"/>
    </location>
</feature>
<keyword evidence="2" id="KW-0106">Calcium</keyword>
<reference evidence="5" key="1">
    <citation type="journal article" date="2020" name="mSystems">
        <title>Genome- and Community-Level Interaction Insights into Carbon Utilization and Element Cycling Functions of Hydrothermarchaeota in Hydrothermal Sediment.</title>
        <authorList>
            <person name="Zhou Z."/>
            <person name="Liu Y."/>
            <person name="Xu W."/>
            <person name="Pan J."/>
            <person name="Luo Z.H."/>
            <person name="Li M."/>
        </authorList>
    </citation>
    <scope>NUCLEOTIDE SEQUENCE [LARGE SCALE GENOMIC DNA]</scope>
    <source>
        <strain evidence="5">SpSt-456</strain>
    </source>
</reference>
<evidence type="ECO:0000313" key="5">
    <source>
        <dbReference type="EMBL" id="HFK96934.1"/>
    </source>
</evidence>
<evidence type="ECO:0000256" key="1">
    <source>
        <dbReference type="ARBA" id="ARBA00022723"/>
    </source>
</evidence>
<feature type="domain" description="PilY1 beta-propeller" evidence="4">
    <location>
        <begin position="1060"/>
        <end position="1268"/>
    </location>
</feature>
<dbReference type="Pfam" id="PF05567">
    <property type="entry name" value="T4P_PilY1"/>
    <property type="match status" value="1"/>
</dbReference>
<evidence type="ECO:0000259" key="4">
    <source>
        <dbReference type="Pfam" id="PF05567"/>
    </source>
</evidence>
<dbReference type="EMBL" id="DSTK01000019">
    <property type="protein sequence ID" value="HFK96934.1"/>
    <property type="molecule type" value="Genomic_DNA"/>
</dbReference>
<name>A0A832A555_9BACT</name>
<dbReference type="InterPro" id="IPR008707">
    <property type="entry name" value="B-propeller_PilY1"/>
</dbReference>
<comment type="caution">
    <text evidence="5">The sequence shown here is derived from an EMBL/GenBank/DDBJ whole genome shotgun (WGS) entry which is preliminary data.</text>
</comment>
<sequence>MSAWFSFKGKEKVMAKKRFLAAFIAFVMFLPPAQAYKPSCNPPPFVSAGANPMVMMVMERDHKLYYEAYNDAQDLDGDGKLDVGYKHSIDYFGYFDPYKCYTYDRSGQDKFVPSRYTATKYCGGSDEWSGNFLNWLSMSRMDVLRRVLYGGHRSTDSASETVLEGVYIPQDAHSWGKEYSGSDTRNLTPFNAPDSGRRHLFCVTSTAAGEPHKIRVATNDSNRIWDWATTERAVCSGPETPDKVNQRFRHGPVGTRTDIEDYVVRVEVCRKDNYYQGLERNYCKLYPGGGTTPKPVGLLQKYGEGDGKKMCSKTYKTCQTDADCRANEGLCVFRSPLYMGLLTGSYLKNLSGGVLRKNIWTIMDEINTQSGSFQTSENVQGNIILTMDRMRTVDFNYDDYSYKVKDKDEYLCDWYTVPLQEGKCRMWGNPIGEMMYEALRYLVGDNSSGTSEFTYSVQQDAGLNLSKPYWFIEKGNDKLHPFDLFPDCSKPNLLVFSDIYPSYDSDQIPGASFGSFDYQDLTGLNVSTLANIIGTQENLANKTSFIGQSGEVDDFICSSKTIANLSSIRGLCPEEPTKQGSFYSAAVAYYGKTLITEKEGIPDVTTYVVAMSSPIPDINVKVGDKFVRLVPVGKSVSGKPEWYACTNLKSSCADKNVIVIDNMTGLTIDTTKSKDAYCPSNQIVDFYVDNMTYDEASNITYAKFRVNFEDVEQGADHDMDALVFYEIRTKPDNKIEVTVRSEKAAGCIDQVMGFVISGTTEDGLYLPVKDKDVDNSSIIAKMPTIWSKTFTVSGNAAQTLKNPLWYAAKWGGFDDINGNKIPDLQNEWDKDGDGVPDNYFFVANPLELEEKLEKAMLAILAKAGSAGAVATVTQEVLGQDLVLRGAFTAYEDNPSFYAWKGHLEAYWPYEGCSAFTDNATCKSYAGCQWNANNTCTGTLYSFQKPQNTGKFCSDPGYIDGNCWDAGKILKNTDPASRCVFTYINDNMTKLDAGSSTCSMAFYASLPSSVADVRTIMANNIDFDGDSDNDTSDADALIRWVQGQWQSSWENNARNRQGWSLGDIVYSTPVVVGQPSIGSVHPNIAGNCNCVCSDNPSSQCAKECFYCYRQTQRTRKKVVYVGANDGMLHAFVVGVWWEDPNKEIDNDGDGRADESHWIYSPEEPATACDGSSCTGREEVGKELWAYVPGNLLGELRALARCDYGHPSACAHRTMVDLSPVAWDVFIDHDRDGQRAWRTVLLGGERGGGDVYFAVDVTDPDKPKVLWEYPALRNLVIDDNSTGKTPVYLMPFLDKTVYDQVRTMPVSWTVPYVGYMDLHNASFEVKSRVVGPLESGSPSLSDKTTENLSGWFAFMGATPRVYKPNSELPPSAQKDAVLKPYLLAIDIEKGINIFQYLWPKILHQWSSQWPTVTSGDNTIPYALGDPSVLDLWDSQGAVRQDGKADYVAFGDLNGNFYTLRFNFPQKGMHMTVHKTKTSPAGTNIYRSTRQPITVMPAATIGPDNKLRLFFGTGKFDDVVGGSDDRTDTDNMTFYGLVDNSTLPTSFSGGLSVDGFNITAAFPCNATSFLGNCTWTKTDGSPDCCETPCSGSSCWSCVLDLPIPGERVVDSALVAGGIVFFTSFVPKDDPCAAGGDAYLYALDYLCRPLTTNPFQGSGFKKVTKDVKDLQDAEYILTSDYAVVKLGEGMPSRPVMDSSGEHLFIQTSNGEIHRIPVAVPKPVEKTGWKERE</sequence>
<proteinExistence type="predicted"/>
<keyword evidence="1" id="KW-0479">Metal-binding</keyword>
<feature type="signal peptide" evidence="3">
    <location>
        <begin position="1"/>
        <end position="35"/>
    </location>
</feature>
<accession>A0A832A555</accession>
<keyword evidence="3" id="KW-0732">Signal</keyword>
<protein>
    <recommendedName>
        <fullName evidence="4">PilY1 beta-propeller domain-containing protein</fullName>
    </recommendedName>
</protein>